<feature type="region of interest" description="Disordered" evidence="1">
    <location>
        <begin position="48"/>
        <end position="86"/>
    </location>
</feature>
<organism evidence="3">
    <name type="scientific">Arion vulgaris</name>
    <dbReference type="NCBI Taxonomy" id="1028688"/>
    <lineage>
        <taxon>Eukaryota</taxon>
        <taxon>Metazoa</taxon>
        <taxon>Spiralia</taxon>
        <taxon>Lophotrochozoa</taxon>
        <taxon>Mollusca</taxon>
        <taxon>Gastropoda</taxon>
        <taxon>Heterobranchia</taxon>
        <taxon>Euthyneura</taxon>
        <taxon>Panpulmonata</taxon>
        <taxon>Eupulmonata</taxon>
        <taxon>Stylommatophora</taxon>
        <taxon>Helicina</taxon>
        <taxon>Arionoidea</taxon>
        <taxon>Arionidae</taxon>
        <taxon>Arion</taxon>
    </lineage>
</organism>
<reference evidence="3" key="1">
    <citation type="submission" date="2014-12" db="EMBL/GenBank/DDBJ databases">
        <title>Insight into the proteome of Arion vulgaris.</title>
        <authorList>
            <person name="Aradska J."/>
            <person name="Bulat T."/>
            <person name="Smidak R."/>
            <person name="Sarate P."/>
            <person name="Gangsoo J."/>
            <person name="Sialana F."/>
            <person name="Bilban M."/>
            <person name="Lubec G."/>
        </authorList>
    </citation>
    <scope>NUCLEOTIDE SEQUENCE</scope>
    <source>
        <tissue evidence="3">Skin</tissue>
    </source>
</reference>
<sequence>TSQKFGQWSDLRVNTVYGLGFSTEQELTKFTEKFKEIKELLRQAGPLKQGMVNGGVDDRVSSPRPIRQSLHQRTSSLSSIQNDAGNLRERRNSLHMVVIMTYQRPILRRIRSSMRMTD</sequence>
<dbReference type="PROSITE" id="PS50229">
    <property type="entry name" value="WH1"/>
    <property type="match status" value="1"/>
</dbReference>
<dbReference type="EMBL" id="HACG01013865">
    <property type="protein sequence ID" value="CEK60730.1"/>
    <property type="molecule type" value="Transcribed_RNA"/>
</dbReference>
<evidence type="ECO:0000256" key="1">
    <source>
        <dbReference type="SAM" id="MobiDB-lite"/>
    </source>
</evidence>
<dbReference type="Pfam" id="PF00568">
    <property type="entry name" value="WH1"/>
    <property type="match status" value="1"/>
</dbReference>
<accession>A0A0B6YYZ6</accession>
<feature type="domain" description="WH1" evidence="2">
    <location>
        <begin position="1"/>
        <end position="41"/>
    </location>
</feature>
<name>A0A0B6YYZ6_9EUPU</name>
<proteinExistence type="predicted"/>
<protein>
    <recommendedName>
        <fullName evidence="2">WH1 domain-containing protein</fullName>
    </recommendedName>
</protein>
<dbReference type="InterPro" id="IPR000697">
    <property type="entry name" value="WH1/EVH1_dom"/>
</dbReference>
<feature type="non-terminal residue" evidence="3">
    <location>
        <position position="1"/>
    </location>
</feature>
<dbReference type="GO" id="GO:0035256">
    <property type="term" value="F:G protein-coupled glutamate receptor binding"/>
    <property type="evidence" value="ECO:0007669"/>
    <property type="project" value="InterPro"/>
</dbReference>
<feature type="compositionally biased region" description="Polar residues" evidence="1">
    <location>
        <begin position="69"/>
        <end position="84"/>
    </location>
</feature>
<dbReference type="InterPro" id="IPR011993">
    <property type="entry name" value="PH-like_dom_sf"/>
</dbReference>
<evidence type="ECO:0000259" key="2">
    <source>
        <dbReference type="PROSITE" id="PS50229"/>
    </source>
</evidence>
<dbReference type="Gene3D" id="2.30.29.30">
    <property type="entry name" value="Pleckstrin-homology domain (PH domain)/Phosphotyrosine-binding domain (PTB)"/>
    <property type="match status" value="1"/>
</dbReference>
<evidence type="ECO:0000313" key="3">
    <source>
        <dbReference type="EMBL" id="CEK60730.1"/>
    </source>
</evidence>
<gene>
    <name evidence="3" type="primary">ORF40233</name>
</gene>
<dbReference type="AlphaFoldDB" id="A0A0B6YYZ6"/>
<dbReference type="SUPFAM" id="SSF50729">
    <property type="entry name" value="PH domain-like"/>
    <property type="match status" value="1"/>
</dbReference>
<dbReference type="PANTHER" id="PTHR10918">
    <property type="entry name" value="HOMER"/>
    <property type="match status" value="1"/>
</dbReference>
<dbReference type="InterPro" id="IPR045027">
    <property type="entry name" value="Homer"/>
</dbReference>